<evidence type="ECO:0000259" key="1">
    <source>
        <dbReference type="PROSITE" id="PS50933"/>
    </source>
</evidence>
<comment type="caution">
    <text evidence="2">The sequence shown here is derived from an EMBL/GenBank/DDBJ whole genome shotgun (WGS) entry which is preliminary data.</text>
</comment>
<gene>
    <name evidence="2" type="ORF">IDH45_06070</name>
</gene>
<proteinExistence type="predicted"/>
<dbReference type="Proteomes" id="UP000639396">
    <property type="component" value="Unassembled WGS sequence"/>
</dbReference>
<dbReference type="AlphaFoldDB" id="A0A927GY57"/>
<keyword evidence="3" id="KW-1185">Reference proteome</keyword>
<dbReference type="EMBL" id="JACXJA010000006">
    <property type="protein sequence ID" value="MBD2861556.1"/>
    <property type="molecule type" value="Genomic_DNA"/>
</dbReference>
<dbReference type="PROSITE" id="PS50933">
    <property type="entry name" value="CHRD"/>
    <property type="match status" value="1"/>
</dbReference>
<dbReference type="Pfam" id="PF07452">
    <property type="entry name" value="CHRD"/>
    <property type="match status" value="1"/>
</dbReference>
<feature type="domain" description="CHRD" evidence="1">
    <location>
        <begin position="16"/>
        <end position="66"/>
    </location>
</feature>
<evidence type="ECO:0000313" key="2">
    <source>
        <dbReference type="EMBL" id="MBD2861556.1"/>
    </source>
</evidence>
<reference evidence="2" key="1">
    <citation type="submission" date="2020-09" db="EMBL/GenBank/DDBJ databases">
        <title>A novel bacterium of genus Paenibacillus, isolated from South China Sea.</title>
        <authorList>
            <person name="Huang H."/>
            <person name="Mo K."/>
            <person name="Hu Y."/>
        </authorList>
    </citation>
    <scope>NUCLEOTIDE SEQUENCE</scope>
    <source>
        <strain evidence="2">IB182363</strain>
    </source>
</reference>
<protein>
    <submittedName>
        <fullName evidence="2">CHRD domain-containing protein</fullName>
    </submittedName>
</protein>
<organism evidence="2 3">
    <name type="scientific">Paenibacillus oceani</name>
    <dbReference type="NCBI Taxonomy" id="2772510"/>
    <lineage>
        <taxon>Bacteria</taxon>
        <taxon>Bacillati</taxon>
        <taxon>Bacillota</taxon>
        <taxon>Bacilli</taxon>
        <taxon>Bacillales</taxon>
        <taxon>Paenibacillaceae</taxon>
        <taxon>Paenibacillus</taxon>
    </lineage>
</organism>
<dbReference type="RefSeq" id="WP_190925682.1">
    <property type="nucleotide sequence ID" value="NZ_JACXJA010000006.1"/>
</dbReference>
<evidence type="ECO:0000313" key="3">
    <source>
        <dbReference type="Proteomes" id="UP000639396"/>
    </source>
</evidence>
<dbReference type="InterPro" id="IPR010895">
    <property type="entry name" value="CHRD"/>
</dbReference>
<accession>A0A927GY57</accession>
<sequence length="66" mass="7370">MAAIQYNTPPGRSEELSETFRVVLSGREEVPPVRTAASGNAFFRLSRDGTRLTFRLSVCGRQLVRD</sequence>
<name>A0A927GY57_9BACL</name>